<reference evidence="1 2" key="1">
    <citation type="journal article" date="2022" name="Int. J. Syst. Evol. Microbiol.">
        <title>Miniphocaeibacter halophilus sp. nov., an ammonium-tolerant acetate-producing bacterium isolated from a biogas system.</title>
        <authorList>
            <person name="Schnurer A."/>
            <person name="Singh A."/>
            <person name="Bi S."/>
            <person name="Qiao W."/>
            <person name="Westerholm M."/>
        </authorList>
    </citation>
    <scope>NUCLEOTIDE SEQUENCE [LARGE SCALE GENOMIC DNA]</scope>
    <source>
        <strain evidence="1 2">AMB_01</strain>
    </source>
</reference>
<sequence>MKKLNVYLSNLNIEITKVHNLHWNIAGNGFINIHNFTEEFYDDLFEKFDEIAELIKMRKEFPLASVKDYLENATIEEIESRDYKKDEVLNILLKDINILRDLAVEIRQEADEKGDFVLVSVLEDHISGYDKNIWMISAMLK</sequence>
<protein>
    <submittedName>
        <fullName evidence="1">DNA starvation/stationary phase protection protein</fullName>
    </submittedName>
</protein>
<keyword evidence="2" id="KW-1185">Reference proteome</keyword>
<evidence type="ECO:0000313" key="1">
    <source>
        <dbReference type="EMBL" id="QQK08283.1"/>
    </source>
</evidence>
<dbReference type="EMBL" id="CP066744">
    <property type="protein sequence ID" value="QQK08283.1"/>
    <property type="molecule type" value="Genomic_DNA"/>
</dbReference>
<gene>
    <name evidence="1" type="ORF">JFY71_01715</name>
</gene>
<organism evidence="1 2">
    <name type="scientific">Miniphocaeibacter halophilus</name>
    <dbReference type="NCBI Taxonomy" id="2931922"/>
    <lineage>
        <taxon>Bacteria</taxon>
        <taxon>Bacillati</taxon>
        <taxon>Bacillota</taxon>
        <taxon>Tissierellia</taxon>
        <taxon>Tissierellales</taxon>
        <taxon>Peptoniphilaceae</taxon>
        <taxon>Miniphocaeibacter</taxon>
    </lineage>
</organism>
<accession>A0AC61MYS1</accession>
<name>A0AC61MYS1_9FIRM</name>
<evidence type="ECO:0000313" key="2">
    <source>
        <dbReference type="Proteomes" id="UP000595814"/>
    </source>
</evidence>
<dbReference type="Proteomes" id="UP000595814">
    <property type="component" value="Chromosome"/>
</dbReference>
<proteinExistence type="predicted"/>